<feature type="compositionally biased region" description="Low complexity" evidence="1">
    <location>
        <begin position="61"/>
        <end position="101"/>
    </location>
</feature>
<comment type="caution">
    <text evidence="2">The sequence shown here is derived from an EMBL/GenBank/DDBJ whole genome shotgun (WGS) entry which is preliminary data.</text>
</comment>
<gene>
    <name evidence="2" type="ORF">FBUS_01175</name>
</gene>
<feature type="region of interest" description="Disordered" evidence="1">
    <location>
        <begin position="1"/>
        <end position="27"/>
    </location>
</feature>
<keyword evidence="3" id="KW-1185">Reference proteome</keyword>
<evidence type="ECO:0000313" key="2">
    <source>
        <dbReference type="EMBL" id="KAA0183831.1"/>
    </source>
</evidence>
<evidence type="ECO:0000256" key="1">
    <source>
        <dbReference type="SAM" id="MobiDB-lite"/>
    </source>
</evidence>
<dbReference type="AlphaFoldDB" id="A0A8E0RJZ1"/>
<feature type="region of interest" description="Disordered" evidence="1">
    <location>
        <begin position="61"/>
        <end position="129"/>
    </location>
</feature>
<dbReference type="Proteomes" id="UP000728185">
    <property type="component" value="Unassembled WGS sequence"/>
</dbReference>
<name>A0A8E0RJZ1_9TREM</name>
<protein>
    <submittedName>
        <fullName evidence="2">Hexosyltransferase</fullName>
    </submittedName>
</protein>
<proteinExistence type="predicted"/>
<dbReference type="OrthoDB" id="115198at2759"/>
<organism evidence="2 3">
    <name type="scientific">Fasciolopsis buskii</name>
    <dbReference type="NCBI Taxonomy" id="27845"/>
    <lineage>
        <taxon>Eukaryota</taxon>
        <taxon>Metazoa</taxon>
        <taxon>Spiralia</taxon>
        <taxon>Lophotrochozoa</taxon>
        <taxon>Platyhelminthes</taxon>
        <taxon>Trematoda</taxon>
        <taxon>Digenea</taxon>
        <taxon>Plagiorchiida</taxon>
        <taxon>Echinostomata</taxon>
        <taxon>Echinostomatoidea</taxon>
        <taxon>Fasciolidae</taxon>
        <taxon>Fasciolopsis</taxon>
    </lineage>
</organism>
<evidence type="ECO:0000313" key="3">
    <source>
        <dbReference type="Proteomes" id="UP000728185"/>
    </source>
</evidence>
<feature type="compositionally biased region" description="Polar residues" evidence="1">
    <location>
        <begin position="116"/>
        <end position="125"/>
    </location>
</feature>
<reference evidence="2" key="1">
    <citation type="submission" date="2019-05" db="EMBL/GenBank/DDBJ databases">
        <title>Annotation for the trematode Fasciolopsis buski.</title>
        <authorList>
            <person name="Choi Y.-J."/>
        </authorList>
    </citation>
    <scope>NUCLEOTIDE SEQUENCE</scope>
    <source>
        <strain evidence="2">HT</strain>
        <tissue evidence="2">Whole worm</tissue>
    </source>
</reference>
<dbReference type="EMBL" id="LUCM01011543">
    <property type="protein sequence ID" value="KAA0183831.1"/>
    <property type="molecule type" value="Genomic_DNA"/>
</dbReference>
<accession>A0A8E0RJZ1</accession>
<sequence length="505" mass="57865">MVNYIPSAVSHKEDGQVQVPGPAKSLQEPLVNPYYAKDVTLKPFVGPPNIEKRKILAEQQKLQNQPKHQQIQQEQHHQQQQSKQVQQTHQKQKQQQQQQKQNPTRPKQPVGKKLEPSQTNQNSVAPTLGVTKHKRRFVPFFDRLGHGKWSTRHCQRHSPYYSAKLALQLEGVQVGLRHAIKLFENFSRTSTTATTVAAPDSLSIDQILPDLCAVEQTQLLFVIRSDLQNTTQRDRIRRSWAALKYFNFDSTQAPTSTTAHGPSKVDYLFLVDFQYNQTMDSHQLDMFIREIQTEQDILPILLQPEDRRLYRGYLQAGEFVLSRCESRLNSVAFLTDSLMPNIPLLGSFIMEVNQPWGKRVQTSPMYCFTVEGERPTRTKKEVENHPDRVLVTRAEWSRPTFPVYCDLNAGGFVISMPSLQLWMSCALVYLPFPKLPHIYLTGILTEAAGVPVQRYWTTYGDPKVMLPSLGLGAQAGQHLFFTQTHVQPLWVWKSVFRSTLAEGLR</sequence>